<organism evidence="19">
    <name type="scientific">Eremomyces bilateralis CBS 781.70</name>
    <dbReference type="NCBI Taxonomy" id="1392243"/>
    <lineage>
        <taxon>Eukaryota</taxon>
        <taxon>Fungi</taxon>
        <taxon>Dikarya</taxon>
        <taxon>Ascomycota</taxon>
        <taxon>Pezizomycotina</taxon>
        <taxon>Dothideomycetes</taxon>
        <taxon>Dothideomycetes incertae sedis</taxon>
        <taxon>Eremomycetales</taxon>
        <taxon>Eremomycetaceae</taxon>
        <taxon>Eremomyces</taxon>
    </lineage>
</organism>
<dbReference type="OrthoDB" id="10058185at2759"/>
<evidence type="ECO:0000256" key="2">
    <source>
        <dbReference type="ARBA" id="ARBA00009219"/>
    </source>
</evidence>
<evidence type="ECO:0000256" key="10">
    <source>
        <dbReference type="ARBA" id="ARBA00046995"/>
    </source>
</evidence>
<dbReference type="EMBL" id="ML975177">
    <property type="protein sequence ID" value="KAF1808956.1"/>
    <property type="molecule type" value="Genomic_DNA"/>
</dbReference>
<dbReference type="GO" id="GO:0000252">
    <property type="term" value="F:3-beta-hydroxysteroid dehydrogenase [NAD(P)+]/C4-decarboxylase activity"/>
    <property type="evidence" value="ECO:0007669"/>
    <property type="project" value="UniProtKB-ARBA"/>
</dbReference>
<evidence type="ECO:0000256" key="9">
    <source>
        <dbReference type="ARBA" id="ARBA00023136"/>
    </source>
</evidence>
<keyword evidence="9 17" id="KW-0472">Membrane</keyword>
<dbReference type="AlphaFoldDB" id="A0A6G1FT95"/>
<reference evidence="21" key="2">
    <citation type="submission" date="2020-04" db="EMBL/GenBank/DDBJ databases">
        <authorList>
            <consortium name="NCBI Genome Project"/>
        </authorList>
    </citation>
    <scope>NUCLEOTIDE SEQUENCE</scope>
    <source>
        <strain evidence="21">CBS 781.70</strain>
    </source>
</reference>
<keyword evidence="6" id="KW-0560">Oxidoreductase</keyword>
<keyword evidence="5" id="KW-0752">Steroid biosynthesis</keyword>
<evidence type="ECO:0000313" key="20">
    <source>
        <dbReference type="Proteomes" id="UP000504638"/>
    </source>
</evidence>
<dbReference type="InterPro" id="IPR002225">
    <property type="entry name" value="3Beta_OHSteriod_DH/Estase"/>
</dbReference>
<evidence type="ECO:0000256" key="5">
    <source>
        <dbReference type="ARBA" id="ARBA00022955"/>
    </source>
</evidence>
<dbReference type="PANTHER" id="PTHR43245">
    <property type="entry name" value="BIFUNCTIONAL POLYMYXIN RESISTANCE PROTEIN ARNA"/>
    <property type="match status" value="1"/>
</dbReference>
<evidence type="ECO:0000313" key="21">
    <source>
        <dbReference type="RefSeq" id="XP_033530587.1"/>
    </source>
</evidence>
<evidence type="ECO:0000256" key="13">
    <source>
        <dbReference type="ARBA" id="ARBA00081267"/>
    </source>
</evidence>
<comment type="similarity">
    <text evidence="2">Belongs to the 3-beta-HSD family.</text>
</comment>
<comment type="subunit">
    <text evidence="10">Heterotetramer of ERG25, ERG26, ERG27 and ERG28. ERG28 acts as a scaffold to tether ERG27 and other 4,4-demethylation-related enzymes, forming a demethylation enzyme complex, in the endoplasmic reticulum.</text>
</comment>
<dbReference type="InterPro" id="IPR057326">
    <property type="entry name" value="KR_dom"/>
</dbReference>
<dbReference type="InterPro" id="IPR036291">
    <property type="entry name" value="NAD(P)-bd_dom_sf"/>
</dbReference>
<reference evidence="21" key="3">
    <citation type="submission" date="2025-04" db="UniProtKB">
        <authorList>
            <consortium name="RefSeq"/>
        </authorList>
    </citation>
    <scope>IDENTIFICATION</scope>
    <source>
        <strain evidence="21">CBS 781.70</strain>
    </source>
</reference>
<evidence type="ECO:0000256" key="6">
    <source>
        <dbReference type="ARBA" id="ARBA00023002"/>
    </source>
</evidence>
<sequence length="382" mass="42900">MAESQVAGGSIGHVLVTGGCGFLGHHIVRLLRLRDPESRISVLDLNTNRNILAAEGIKYYNGDISSRESIEGVFAKLEYGKVDVVIHTISPPFHLGKELQWSVNVEGTKNLLEVAKGAGVKAFVYTSSASVIMDNSMVLVNADERWPIMVDNDQPEYYSTTKVIQFQMETAYAEHAVLEANRNPEGFLTAAIRPAAIFGEGDVQLIPPMMHASRAGQSKVQIGDNTNLFDYTYVGNVAHAHLLAASALLRTRAMATAPLDNEKVDGEAFFITNDQPVYFWDFPRMLWKETGDVRTAKEIWVLSYSMAWFIGLLMETVMWILGKTPKLTRQQVLKSTMTRFFNIDKAKRRLKYRPVVSLDDGIRRAAKWWLEQEALEQQKKSQ</sequence>
<keyword evidence="17" id="KW-0812">Transmembrane</keyword>
<dbReference type="Gene3D" id="3.40.50.720">
    <property type="entry name" value="NAD(P)-binding Rossmann-like Domain"/>
    <property type="match status" value="1"/>
</dbReference>
<keyword evidence="20" id="KW-1185">Reference proteome</keyword>
<reference evidence="19 21" key="1">
    <citation type="submission" date="2020-01" db="EMBL/GenBank/DDBJ databases">
        <authorList>
            <consortium name="DOE Joint Genome Institute"/>
            <person name="Haridas S."/>
            <person name="Albert R."/>
            <person name="Binder M."/>
            <person name="Bloem J."/>
            <person name="Labutti K."/>
            <person name="Salamov A."/>
            <person name="Andreopoulos B."/>
            <person name="Baker S.E."/>
            <person name="Barry K."/>
            <person name="Bills G."/>
            <person name="Bluhm B.H."/>
            <person name="Cannon C."/>
            <person name="Castanera R."/>
            <person name="Culley D.E."/>
            <person name="Daum C."/>
            <person name="Ezra D."/>
            <person name="Gonzalez J.B."/>
            <person name="Henrissat B."/>
            <person name="Kuo A."/>
            <person name="Liang C."/>
            <person name="Lipzen A."/>
            <person name="Lutzoni F."/>
            <person name="Magnuson J."/>
            <person name="Mondo S."/>
            <person name="Nolan M."/>
            <person name="Ohm R."/>
            <person name="Pangilinan J."/>
            <person name="Park H.-J."/>
            <person name="Ramirez L."/>
            <person name="Alfaro M."/>
            <person name="Sun H."/>
            <person name="Tritt A."/>
            <person name="Yoshinaga Y."/>
            <person name="Zwiers L.-H."/>
            <person name="Turgeon B.G."/>
            <person name="Goodwin S.B."/>
            <person name="Spatafora J.W."/>
            <person name="Crous P.W."/>
            <person name="Grigoriev I.V."/>
        </authorList>
    </citation>
    <scope>NUCLEOTIDE SEQUENCE</scope>
    <source>
        <strain evidence="19 21">CBS 781.70</strain>
    </source>
</reference>
<dbReference type="PANTHER" id="PTHR43245:SF51">
    <property type="entry name" value="SHORT CHAIN DEHYDROGENASE_REDUCTASE FAMILY 42E, MEMBER 2"/>
    <property type="match status" value="1"/>
</dbReference>
<evidence type="ECO:0000313" key="19">
    <source>
        <dbReference type="EMBL" id="KAF1808956.1"/>
    </source>
</evidence>
<dbReference type="FunFam" id="3.40.50.720:FF:000346">
    <property type="entry name" value="C-3 sterol dehydrogenase/C-4 decarboxylase"/>
    <property type="match status" value="1"/>
</dbReference>
<dbReference type="Pfam" id="PF01073">
    <property type="entry name" value="3Beta_HSD"/>
    <property type="match status" value="1"/>
</dbReference>
<dbReference type="SMART" id="SM00822">
    <property type="entry name" value="PKS_KR"/>
    <property type="match status" value="1"/>
</dbReference>
<dbReference type="GeneID" id="54422807"/>
<evidence type="ECO:0000256" key="3">
    <source>
        <dbReference type="ARBA" id="ARBA00022516"/>
    </source>
</evidence>
<evidence type="ECO:0000256" key="15">
    <source>
        <dbReference type="ARBA" id="ARBA00081452"/>
    </source>
</evidence>
<keyword evidence="4" id="KW-0256">Endoplasmic reticulum</keyword>
<feature type="transmembrane region" description="Helical" evidence="17">
    <location>
        <begin position="299"/>
        <end position="321"/>
    </location>
</feature>
<keyword evidence="17" id="KW-1133">Transmembrane helix</keyword>
<keyword evidence="8" id="KW-0443">Lipid metabolism</keyword>
<evidence type="ECO:0000256" key="14">
    <source>
        <dbReference type="ARBA" id="ARBA00081397"/>
    </source>
</evidence>
<dbReference type="InterPro" id="IPR050177">
    <property type="entry name" value="Lipid_A_modif_metabolic_enz"/>
</dbReference>
<evidence type="ECO:0000256" key="7">
    <source>
        <dbReference type="ARBA" id="ARBA00023027"/>
    </source>
</evidence>
<evidence type="ECO:0000256" key="4">
    <source>
        <dbReference type="ARBA" id="ARBA00022824"/>
    </source>
</evidence>
<evidence type="ECO:0000256" key="16">
    <source>
        <dbReference type="ARBA" id="ARBA00082106"/>
    </source>
</evidence>
<evidence type="ECO:0000256" key="11">
    <source>
        <dbReference type="ARBA" id="ARBA00067470"/>
    </source>
</evidence>
<evidence type="ECO:0000259" key="18">
    <source>
        <dbReference type="SMART" id="SM00822"/>
    </source>
</evidence>
<feature type="domain" description="Ketoreductase" evidence="18">
    <location>
        <begin position="12"/>
        <end position="152"/>
    </location>
</feature>
<dbReference type="Proteomes" id="UP000504638">
    <property type="component" value="Unplaced"/>
</dbReference>
<keyword evidence="7" id="KW-0520">NAD</keyword>
<evidence type="ECO:0000256" key="1">
    <source>
        <dbReference type="ARBA" id="ARBA00004406"/>
    </source>
</evidence>
<dbReference type="RefSeq" id="XP_033530587.1">
    <property type="nucleotide sequence ID" value="XM_033682237.1"/>
</dbReference>
<dbReference type="SUPFAM" id="SSF51735">
    <property type="entry name" value="NAD(P)-binding Rossmann-fold domains"/>
    <property type="match status" value="1"/>
</dbReference>
<name>A0A6G1FT95_9PEZI</name>
<dbReference type="GO" id="GO:0005789">
    <property type="term" value="C:endoplasmic reticulum membrane"/>
    <property type="evidence" value="ECO:0007669"/>
    <property type="project" value="UniProtKB-SubCell"/>
</dbReference>
<keyword evidence="3" id="KW-0444">Lipid biosynthesis</keyword>
<protein>
    <recommendedName>
        <fullName evidence="12">Sterol-4-alpha-carboxylate 3-dehydrogenase ERG26, decarboxylating</fullName>
    </recommendedName>
    <alternativeName>
        <fullName evidence="15 16">C-3 Sterol dehydrogenase ERG26</fullName>
    </alternativeName>
    <alternativeName>
        <fullName evidence="13 14">C-4 decarboxylase ERG26</fullName>
    </alternativeName>
    <alternativeName>
        <fullName evidence="11">Sterol-4-alpha-carboxylate 3-dehydrogenase erg26, decarboxylating</fullName>
    </alternativeName>
</protein>
<gene>
    <name evidence="19 21" type="ORF">P152DRAFT_495356</name>
</gene>
<evidence type="ECO:0000256" key="12">
    <source>
        <dbReference type="ARBA" id="ARBA00067985"/>
    </source>
</evidence>
<evidence type="ECO:0000256" key="8">
    <source>
        <dbReference type="ARBA" id="ARBA00023098"/>
    </source>
</evidence>
<proteinExistence type="inferred from homology"/>
<dbReference type="GO" id="GO:0006696">
    <property type="term" value="P:ergosterol biosynthetic process"/>
    <property type="evidence" value="ECO:0007669"/>
    <property type="project" value="UniProtKB-ARBA"/>
</dbReference>
<accession>A0A6G1FT95</accession>
<evidence type="ECO:0000256" key="17">
    <source>
        <dbReference type="SAM" id="Phobius"/>
    </source>
</evidence>
<comment type="subcellular location">
    <subcellularLocation>
        <location evidence="1">Endoplasmic reticulum membrane</location>
        <topology evidence="1">Peripheral membrane protein</topology>
    </subcellularLocation>
</comment>